<dbReference type="GO" id="GO:0007166">
    <property type="term" value="P:cell surface receptor signaling pathway"/>
    <property type="evidence" value="ECO:0007669"/>
    <property type="project" value="TreeGrafter"/>
</dbReference>
<keyword evidence="1" id="KW-0732">Signal</keyword>
<feature type="transmembrane region" description="Helical" evidence="4">
    <location>
        <begin position="522"/>
        <end position="541"/>
    </location>
</feature>
<protein>
    <recommendedName>
        <fullName evidence="5">PA14 domain-containing protein</fullName>
    </recommendedName>
</protein>
<feature type="transmembrane region" description="Helical" evidence="4">
    <location>
        <begin position="600"/>
        <end position="623"/>
    </location>
</feature>
<keyword evidence="4" id="KW-0472">Membrane</keyword>
<dbReference type="SUPFAM" id="SSF57184">
    <property type="entry name" value="Growth factor receptor domain"/>
    <property type="match status" value="1"/>
</dbReference>
<reference evidence="6" key="1">
    <citation type="submission" date="2023-07" db="EMBL/GenBank/DDBJ databases">
        <authorList>
            <consortium name="AG Swart"/>
            <person name="Singh M."/>
            <person name="Singh A."/>
            <person name="Seah K."/>
            <person name="Emmerich C."/>
        </authorList>
    </citation>
    <scope>NUCLEOTIDE SEQUENCE</scope>
    <source>
        <strain evidence="6">DP1</strain>
    </source>
</reference>
<comment type="caution">
    <text evidence="6">The sequence shown here is derived from an EMBL/GenBank/DDBJ whole genome shotgun (WGS) entry which is preliminary data.</text>
</comment>
<dbReference type="SUPFAM" id="SSF56988">
    <property type="entry name" value="Anthrax protective antigen"/>
    <property type="match status" value="1"/>
</dbReference>
<evidence type="ECO:0000256" key="4">
    <source>
        <dbReference type="SAM" id="Phobius"/>
    </source>
</evidence>
<evidence type="ECO:0000256" key="3">
    <source>
        <dbReference type="ARBA" id="ARBA00023157"/>
    </source>
</evidence>
<sequence length="740" mass="82771">MKRNADFTCSAVFGQQSVLENKVTVVMSESSGNYTCSHNVTNPGIISINVYELSQQILARYYDNTKYEGSPIESFISNLNQYWGNADLITSQSDNVGILYNFYYLPSETNHLQLLVEADDSATLYSSDMNVTIQSGTSSLVPVQQGRLYHAQVRYAEYNGKAYLNVSQSHHYGSFSPISSSHFYYPNSRISSLDLSIKCPSGFISSFTETSPQCVPACGDSLLVEGEECDDGNMIDSDGCSSACKIEPNYVCSRNSSASSNSCVQCTSGYYQNSQKNQCITKCGDGLRVGAEACDDGNVLNLSGCNAHCEVEDNSVCNGGSITSPDICEVCEIGTSPDKNMNPQICDSVCGDNYRVKDEACDDGNTISGDGCSTKCEIEDKWDCVEIKFGQPDQCYLKDREINLSSSQKQQQAATFAAAGGSAISSLITSIFSGGSPSSLFSIIHQVQILLVLLLWKSYLPSKIQIYIHSLSLALVNFDIDWRFFIIFRKVYEWFNYEQPSDELFLAGIENGSSLLNLSGSIAFLISFGIFHIIFSSLHWINKNNPEKTCLMKTIEMIANFFTAELYYRLVVESFLMMTLSSFSELKRADTDEVPNFNSFISSIVICIFVLIFMTIVGYSFMAKSRKRKHEKRWKSIYNGLKKNDAAALYPFLFLFRRSAFSVIVITLTEFTPSLSSICFTIVTVVYTWYILIFKPFESTKDNLLEIINEFFYIGFCIPLIFLTEKKDWNSKLEIIYLLC</sequence>
<dbReference type="InterPro" id="IPR011936">
    <property type="entry name" value="Myxo_disulph_rpt"/>
</dbReference>
<organism evidence="6 7">
    <name type="scientific">Euplotes crassus</name>
    <dbReference type="NCBI Taxonomy" id="5936"/>
    <lineage>
        <taxon>Eukaryota</taxon>
        <taxon>Sar</taxon>
        <taxon>Alveolata</taxon>
        <taxon>Ciliophora</taxon>
        <taxon>Intramacronucleata</taxon>
        <taxon>Spirotrichea</taxon>
        <taxon>Hypotrichia</taxon>
        <taxon>Euplotida</taxon>
        <taxon>Euplotidae</taxon>
        <taxon>Moneuplotes</taxon>
    </lineage>
</organism>
<dbReference type="GO" id="GO:0005615">
    <property type="term" value="C:extracellular space"/>
    <property type="evidence" value="ECO:0007669"/>
    <property type="project" value="TreeGrafter"/>
</dbReference>
<dbReference type="EMBL" id="CAMPGE010022454">
    <property type="protein sequence ID" value="CAI2380491.1"/>
    <property type="molecule type" value="Genomic_DNA"/>
</dbReference>
<dbReference type="Pfam" id="PF13948">
    <property type="entry name" value="DUF4215"/>
    <property type="match status" value="3"/>
</dbReference>
<keyword evidence="4" id="KW-0812">Transmembrane</keyword>
<dbReference type="GO" id="GO:0006508">
    <property type="term" value="P:proteolysis"/>
    <property type="evidence" value="ECO:0007669"/>
    <property type="project" value="TreeGrafter"/>
</dbReference>
<accession>A0AAD1XXQ4</accession>
<feature type="transmembrane region" description="Helical" evidence="4">
    <location>
        <begin position="644"/>
        <end position="668"/>
    </location>
</feature>
<dbReference type="InterPro" id="IPR043543">
    <property type="entry name" value="PAPPA/PAPPA2"/>
</dbReference>
<evidence type="ECO:0000313" key="6">
    <source>
        <dbReference type="EMBL" id="CAI2380491.1"/>
    </source>
</evidence>
<keyword evidence="2" id="KW-0677">Repeat</keyword>
<feature type="transmembrane region" description="Helical" evidence="4">
    <location>
        <begin position="704"/>
        <end position="723"/>
    </location>
</feature>
<dbReference type="AlphaFoldDB" id="A0AAD1XXQ4"/>
<dbReference type="PANTHER" id="PTHR46130:SF3">
    <property type="entry name" value="CHROMOSOME UNDETERMINED SCAFFOLD_33, WHOLE GENOME SHOTGUN SEQUENCE"/>
    <property type="match status" value="1"/>
</dbReference>
<keyword evidence="7" id="KW-1185">Reference proteome</keyword>
<evidence type="ECO:0000259" key="5">
    <source>
        <dbReference type="PROSITE" id="PS51820"/>
    </source>
</evidence>
<name>A0AAD1XXQ4_EUPCR</name>
<dbReference type="GO" id="GO:0004222">
    <property type="term" value="F:metalloendopeptidase activity"/>
    <property type="evidence" value="ECO:0007669"/>
    <property type="project" value="TreeGrafter"/>
</dbReference>
<evidence type="ECO:0000256" key="1">
    <source>
        <dbReference type="ARBA" id="ARBA00022729"/>
    </source>
</evidence>
<feature type="transmembrane region" description="Helical" evidence="4">
    <location>
        <begin position="561"/>
        <end position="580"/>
    </location>
</feature>
<dbReference type="PROSITE" id="PS51820">
    <property type="entry name" value="PA14"/>
    <property type="match status" value="1"/>
</dbReference>
<evidence type="ECO:0000313" key="7">
    <source>
        <dbReference type="Proteomes" id="UP001295684"/>
    </source>
</evidence>
<evidence type="ECO:0000256" key="2">
    <source>
        <dbReference type="ARBA" id="ARBA00022737"/>
    </source>
</evidence>
<keyword evidence="3" id="KW-1015">Disulfide bond</keyword>
<dbReference type="NCBIfam" id="TIGR02232">
    <property type="entry name" value="myxo_disulf_rpt"/>
    <property type="match status" value="3"/>
</dbReference>
<dbReference type="InterPro" id="IPR009030">
    <property type="entry name" value="Growth_fac_rcpt_cys_sf"/>
</dbReference>
<feature type="domain" description="PA14" evidence="5">
    <location>
        <begin position="52"/>
        <end position="182"/>
    </location>
</feature>
<gene>
    <name evidence="6" type="ORF">ECRASSUSDP1_LOCUS21926</name>
</gene>
<keyword evidence="4" id="KW-1133">Transmembrane helix</keyword>
<proteinExistence type="predicted"/>
<dbReference type="InterPro" id="IPR037524">
    <property type="entry name" value="PA14/GLEYA"/>
</dbReference>
<feature type="transmembrane region" description="Helical" evidence="4">
    <location>
        <begin position="674"/>
        <end position="692"/>
    </location>
</feature>
<dbReference type="PANTHER" id="PTHR46130">
    <property type="entry name" value="LAMGL DOMAIN-CONTAINING PROTEIN"/>
    <property type="match status" value="1"/>
</dbReference>
<dbReference type="Proteomes" id="UP001295684">
    <property type="component" value="Unassembled WGS sequence"/>
</dbReference>